<protein>
    <recommendedName>
        <fullName evidence="1">DUF1985 domain-containing protein</fullName>
    </recommendedName>
</protein>
<dbReference type="InParanoid" id="A0A2P5CQ50"/>
<dbReference type="AlphaFoldDB" id="A0A2P5CQ50"/>
<evidence type="ECO:0000313" key="2">
    <source>
        <dbReference type="EMBL" id="PON63177.1"/>
    </source>
</evidence>
<keyword evidence="3" id="KW-1185">Reference proteome</keyword>
<comment type="caution">
    <text evidence="2">The sequence shown here is derived from an EMBL/GenBank/DDBJ whole genome shotgun (WGS) entry which is preliminary data.</text>
</comment>
<feature type="domain" description="DUF1985" evidence="1">
    <location>
        <begin position="22"/>
        <end position="156"/>
    </location>
</feature>
<dbReference type="PANTHER" id="PTHR48449:SF1">
    <property type="entry name" value="DUF1985 DOMAIN-CONTAINING PROTEIN"/>
    <property type="match status" value="1"/>
</dbReference>
<name>A0A2P5CQ50_TREOI</name>
<dbReference type="Pfam" id="PF09331">
    <property type="entry name" value="DUF1985"/>
    <property type="match status" value="1"/>
</dbReference>
<evidence type="ECO:0000259" key="1">
    <source>
        <dbReference type="Pfam" id="PF09331"/>
    </source>
</evidence>
<organism evidence="2 3">
    <name type="scientific">Trema orientale</name>
    <name type="common">Charcoal tree</name>
    <name type="synonym">Celtis orientalis</name>
    <dbReference type="NCBI Taxonomy" id="63057"/>
    <lineage>
        <taxon>Eukaryota</taxon>
        <taxon>Viridiplantae</taxon>
        <taxon>Streptophyta</taxon>
        <taxon>Embryophyta</taxon>
        <taxon>Tracheophyta</taxon>
        <taxon>Spermatophyta</taxon>
        <taxon>Magnoliopsida</taxon>
        <taxon>eudicotyledons</taxon>
        <taxon>Gunneridae</taxon>
        <taxon>Pentapetalae</taxon>
        <taxon>rosids</taxon>
        <taxon>fabids</taxon>
        <taxon>Rosales</taxon>
        <taxon>Cannabaceae</taxon>
        <taxon>Trema</taxon>
    </lineage>
</organism>
<dbReference type="OrthoDB" id="1194650at2759"/>
<feature type="non-terminal residue" evidence="2">
    <location>
        <position position="1"/>
    </location>
</feature>
<proteinExistence type="predicted"/>
<dbReference type="PANTHER" id="PTHR48449">
    <property type="entry name" value="DUF1985 DOMAIN-CONTAINING PROTEIN"/>
    <property type="match status" value="1"/>
</dbReference>
<gene>
    <name evidence="2" type="ORF">TorRG33x02_277210</name>
</gene>
<dbReference type="InterPro" id="IPR015410">
    <property type="entry name" value="DUF1985"/>
</dbReference>
<evidence type="ECO:0000313" key="3">
    <source>
        <dbReference type="Proteomes" id="UP000237000"/>
    </source>
</evidence>
<dbReference type="EMBL" id="JXTC01000340">
    <property type="protein sequence ID" value="PON63177.1"/>
    <property type="molecule type" value="Genomic_DNA"/>
</dbReference>
<reference evidence="3" key="1">
    <citation type="submission" date="2016-06" db="EMBL/GenBank/DDBJ databases">
        <title>Parallel loss of symbiosis genes in relatives of nitrogen-fixing non-legume Parasponia.</title>
        <authorList>
            <person name="Van Velzen R."/>
            <person name="Holmer R."/>
            <person name="Bu F."/>
            <person name="Rutten L."/>
            <person name="Van Zeijl A."/>
            <person name="Liu W."/>
            <person name="Santuari L."/>
            <person name="Cao Q."/>
            <person name="Sharma T."/>
            <person name="Shen D."/>
            <person name="Roswanjaya Y."/>
            <person name="Wardhani T."/>
            <person name="Kalhor M.S."/>
            <person name="Jansen J."/>
            <person name="Van den Hoogen J."/>
            <person name="Gungor B."/>
            <person name="Hartog M."/>
            <person name="Hontelez J."/>
            <person name="Verver J."/>
            <person name="Yang W.-C."/>
            <person name="Schijlen E."/>
            <person name="Repin R."/>
            <person name="Schilthuizen M."/>
            <person name="Schranz E."/>
            <person name="Heidstra R."/>
            <person name="Miyata K."/>
            <person name="Fedorova E."/>
            <person name="Kohlen W."/>
            <person name="Bisseling T."/>
            <person name="Smit S."/>
            <person name="Geurts R."/>
        </authorList>
    </citation>
    <scope>NUCLEOTIDE SEQUENCE [LARGE SCALE GENOMIC DNA]</scope>
    <source>
        <strain evidence="3">cv. RG33-2</strain>
    </source>
</reference>
<accession>A0A2P5CQ50</accession>
<sequence>GHLLELSDLVETSEQLMNFLITRHAKTKKTEEKWFDFYGQPTRFSMHEFASISGLNCRTFSSSHKVDLLKSNRKLKVDYFGDKRITLDELETHFFEMKTEKGKFKKKMNDIKTNCDHLRVALIYYVEGVILSHERKNNILEEYIGLVEDLEVFNKYL</sequence>
<dbReference type="Proteomes" id="UP000237000">
    <property type="component" value="Unassembled WGS sequence"/>
</dbReference>